<evidence type="ECO:0000256" key="7">
    <source>
        <dbReference type="ARBA" id="ARBA00022989"/>
    </source>
</evidence>
<reference evidence="11 12" key="1">
    <citation type="journal article" date="2022" name="IScience">
        <title>An ultrasensitive nanofiber-based assay for enzymatic hydrolysis and deep-sea microbial degradation of cellulose.</title>
        <authorList>
            <person name="Tsudome M."/>
            <person name="Tachioka M."/>
            <person name="Miyazaki M."/>
            <person name="Uchimura K."/>
            <person name="Tsuda M."/>
            <person name="Takaki Y."/>
            <person name="Deguchi S."/>
        </authorList>
    </citation>
    <scope>NUCLEOTIDE SEQUENCE [LARGE SCALE GENOMIC DNA]</scope>
    <source>
        <strain evidence="11 12">GE09</strain>
    </source>
</reference>
<feature type="domain" description="Type II secretion system protein GspI C-terminal" evidence="10">
    <location>
        <begin position="48"/>
        <end position="127"/>
    </location>
</feature>
<dbReference type="NCBIfam" id="TIGR02532">
    <property type="entry name" value="IV_pilin_GFxxxE"/>
    <property type="match status" value="1"/>
</dbReference>
<evidence type="ECO:0000256" key="3">
    <source>
        <dbReference type="ARBA" id="ARBA00022475"/>
    </source>
</evidence>
<dbReference type="Pfam" id="PF02501">
    <property type="entry name" value="T2SSI"/>
    <property type="match status" value="1"/>
</dbReference>
<evidence type="ECO:0000259" key="10">
    <source>
        <dbReference type="Pfam" id="PF02501"/>
    </source>
</evidence>
<keyword evidence="8 9" id="KW-0472">Membrane</keyword>
<evidence type="ECO:0000256" key="6">
    <source>
        <dbReference type="ARBA" id="ARBA00022692"/>
    </source>
</evidence>
<dbReference type="Gene3D" id="3.30.1300.30">
    <property type="entry name" value="GSPII I/J protein-like"/>
    <property type="match status" value="1"/>
</dbReference>
<keyword evidence="6 9" id="KW-0812">Transmembrane</keyword>
<dbReference type="InterPro" id="IPR003413">
    <property type="entry name" value="T2SS_GspI_C"/>
</dbReference>
<dbReference type="Pfam" id="PF07963">
    <property type="entry name" value="N_methyl"/>
    <property type="match status" value="1"/>
</dbReference>
<dbReference type="GO" id="GO:0015627">
    <property type="term" value="C:type II protein secretion system complex"/>
    <property type="evidence" value="ECO:0007669"/>
    <property type="project" value="UniProtKB-UniRule"/>
</dbReference>
<dbReference type="PANTHER" id="PTHR38779">
    <property type="entry name" value="TYPE II SECRETION SYSTEM PROTEIN I-RELATED"/>
    <property type="match status" value="1"/>
</dbReference>
<feature type="transmembrane region" description="Helical" evidence="9">
    <location>
        <begin position="12"/>
        <end position="33"/>
    </location>
</feature>
<name>A0AAN2BLK6_9GAMM</name>
<dbReference type="RefSeq" id="WP_236984038.1">
    <property type="nucleotide sequence ID" value="NZ_AP023086.1"/>
</dbReference>
<dbReference type="PANTHER" id="PTHR38779:SF2">
    <property type="entry name" value="TYPE II SECRETION SYSTEM PROTEIN I-RELATED"/>
    <property type="match status" value="1"/>
</dbReference>
<evidence type="ECO:0000256" key="2">
    <source>
        <dbReference type="ARBA" id="ARBA00008358"/>
    </source>
</evidence>
<keyword evidence="7 9" id="KW-1133">Transmembrane helix</keyword>
<dbReference type="AlphaFoldDB" id="A0AAN2BLK6"/>
<dbReference type="GO" id="GO:0005886">
    <property type="term" value="C:plasma membrane"/>
    <property type="evidence" value="ECO:0007669"/>
    <property type="project" value="UniProtKB-SubCell"/>
</dbReference>
<dbReference type="InterPro" id="IPR045584">
    <property type="entry name" value="Pilin-like"/>
</dbReference>
<dbReference type="KEGG" id="marq:MARGE09_P3307"/>
<dbReference type="SUPFAM" id="SSF54523">
    <property type="entry name" value="Pili subunits"/>
    <property type="match status" value="1"/>
</dbReference>
<evidence type="ECO:0000313" key="12">
    <source>
        <dbReference type="Proteomes" id="UP001320119"/>
    </source>
</evidence>
<evidence type="ECO:0000256" key="1">
    <source>
        <dbReference type="ARBA" id="ARBA00004377"/>
    </source>
</evidence>
<dbReference type="InterPro" id="IPR010052">
    <property type="entry name" value="T2SS_protein-GspI"/>
</dbReference>
<comment type="subunit">
    <text evidence="9">Type II secretion is composed of four main components: the outer membrane complex, the inner membrane complex, the cytoplasmic secretion ATPase and the periplasm-spanning pseudopilus.</text>
</comment>
<keyword evidence="5 9" id="KW-0997">Cell inner membrane</keyword>
<dbReference type="EMBL" id="AP023086">
    <property type="protein sequence ID" value="BCD99106.1"/>
    <property type="molecule type" value="Genomic_DNA"/>
</dbReference>
<organism evidence="11 12">
    <name type="scientific">Marinagarivorans cellulosilyticus</name>
    <dbReference type="NCBI Taxonomy" id="2721545"/>
    <lineage>
        <taxon>Bacteria</taxon>
        <taxon>Pseudomonadati</taxon>
        <taxon>Pseudomonadota</taxon>
        <taxon>Gammaproteobacteria</taxon>
        <taxon>Cellvibrionales</taxon>
        <taxon>Cellvibrionaceae</taxon>
        <taxon>Marinagarivorans</taxon>
    </lineage>
</organism>
<gene>
    <name evidence="11" type="ORF">MARGE09_P3307</name>
</gene>
<sequence>MKTANNYRIVSAGFTLIEVMVALMIIGLALPALMARMSTMANTVGYSRDLTIAHWVAENKVQEMYLAETLQNVVPTGRQAGDIEMAGIIWDWKIEAEEQKGMYAGTLRVWVRVGPQGQDPIVEISSIMVQP</sequence>
<accession>A0AAN2BLK6</accession>
<comment type="subcellular location">
    <subcellularLocation>
        <location evidence="1 9">Cell inner membrane</location>
        <topology evidence="1 9">Single-pass membrane protein</topology>
    </subcellularLocation>
</comment>
<dbReference type="NCBIfam" id="TIGR01707">
    <property type="entry name" value="gspI"/>
    <property type="match status" value="1"/>
</dbReference>
<evidence type="ECO:0000313" key="11">
    <source>
        <dbReference type="EMBL" id="BCD99106.1"/>
    </source>
</evidence>
<dbReference type="Proteomes" id="UP001320119">
    <property type="component" value="Chromosome"/>
</dbReference>
<evidence type="ECO:0000256" key="9">
    <source>
        <dbReference type="RuleBase" id="RU368030"/>
    </source>
</evidence>
<keyword evidence="3" id="KW-1003">Cell membrane</keyword>
<dbReference type="GO" id="GO:0015628">
    <property type="term" value="P:protein secretion by the type II secretion system"/>
    <property type="evidence" value="ECO:0007669"/>
    <property type="project" value="UniProtKB-UniRule"/>
</dbReference>
<keyword evidence="4 9" id="KW-0488">Methylation</keyword>
<comment type="similarity">
    <text evidence="2 9">Belongs to the GSP I family.</text>
</comment>
<comment type="PTM">
    <text evidence="9">Cleaved by prepilin peptidase.</text>
</comment>
<protein>
    <recommendedName>
        <fullName evidence="9">Type II secretion system protein I</fullName>
        <shortName evidence="9">T2SS minor pseudopilin I</shortName>
    </recommendedName>
</protein>
<evidence type="ECO:0000256" key="8">
    <source>
        <dbReference type="ARBA" id="ARBA00023136"/>
    </source>
</evidence>
<dbReference type="InterPro" id="IPR012902">
    <property type="entry name" value="N_methyl_site"/>
</dbReference>
<evidence type="ECO:0000256" key="5">
    <source>
        <dbReference type="ARBA" id="ARBA00022519"/>
    </source>
</evidence>
<evidence type="ECO:0000256" key="4">
    <source>
        <dbReference type="ARBA" id="ARBA00022481"/>
    </source>
</evidence>
<comment type="function">
    <text evidence="9">Component of the type II secretion system required for the energy-dependent secretion of extracellular factors such as proteases and toxins from the periplasm.</text>
</comment>
<proteinExistence type="inferred from homology"/>
<keyword evidence="12" id="KW-1185">Reference proteome</keyword>